<gene>
    <name evidence="2" type="ORF">B0J13DRAFT_680771</name>
</gene>
<proteinExistence type="predicted"/>
<dbReference type="InterPro" id="IPR052718">
    <property type="entry name" value="NmrA-type_oxidoreductase"/>
</dbReference>
<dbReference type="Gene3D" id="3.40.50.720">
    <property type="entry name" value="NAD(P)-binding Rossmann-like Domain"/>
    <property type="match status" value="1"/>
</dbReference>
<keyword evidence="3" id="KW-1185">Reference proteome</keyword>
<dbReference type="AlphaFoldDB" id="A0A9P9DIN2"/>
<comment type="caution">
    <text evidence="2">The sequence shown here is derived from an EMBL/GenBank/DDBJ whole genome shotgun (WGS) entry which is preliminary data.</text>
</comment>
<dbReference type="InterPro" id="IPR036291">
    <property type="entry name" value="NAD(P)-bd_dom_sf"/>
</dbReference>
<dbReference type="SUPFAM" id="SSF51735">
    <property type="entry name" value="NAD(P)-binding Rossmann-fold domains"/>
    <property type="match status" value="1"/>
</dbReference>
<dbReference type="Pfam" id="PF05368">
    <property type="entry name" value="NmrA"/>
    <property type="match status" value="1"/>
</dbReference>
<accession>A0A9P9DIN2</accession>
<dbReference type="PANTHER" id="PTHR47129">
    <property type="entry name" value="QUINONE OXIDOREDUCTASE 2"/>
    <property type="match status" value="1"/>
</dbReference>
<feature type="domain" description="NmrA-like" evidence="1">
    <location>
        <begin position="4"/>
        <end position="104"/>
    </location>
</feature>
<evidence type="ECO:0000313" key="2">
    <source>
        <dbReference type="EMBL" id="KAH7120160.1"/>
    </source>
</evidence>
<reference evidence="2" key="1">
    <citation type="journal article" date="2021" name="Nat. Commun.">
        <title>Genetic determinants of endophytism in the Arabidopsis root mycobiome.</title>
        <authorList>
            <person name="Mesny F."/>
            <person name="Miyauchi S."/>
            <person name="Thiergart T."/>
            <person name="Pickel B."/>
            <person name="Atanasova L."/>
            <person name="Karlsson M."/>
            <person name="Huettel B."/>
            <person name="Barry K.W."/>
            <person name="Haridas S."/>
            <person name="Chen C."/>
            <person name="Bauer D."/>
            <person name="Andreopoulos W."/>
            <person name="Pangilinan J."/>
            <person name="LaButti K."/>
            <person name="Riley R."/>
            <person name="Lipzen A."/>
            <person name="Clum A."/>
            <person name="Drula E."/>
            <person name="Henrissat B."/>
            <person name="Kohler A."/>
            <person name="Grigoriev I.V."/>
            <person name="Martin F.M."/>
            <person name="Hacquard S."/>
        </authorList>
    </citation>
    <scope>NUCLEOTIDE SEQUENCE</scope>
    <source>
        <strain evidence="2">MPI-CAGE-AT-0021</strain>
    </source>
</reference>
<dbReference type="OrthoDB" id="419598at2759"/>
<dbReference type="EMBL" id="JAGMUU010000029">
    <property type="protein sequence ID" value="KAH7120160.1"/>
    <property type="molecule type" value="Genomic_DNA"/>
</dbReference>
<evidence type="ECO:0000313" key="3">
    <source>
        <dbReference type="Proteomes" id="UP000717696"/>
    </source>
</evidence>
<name>A0A9P9DIN2_9HYPO</name>
<dbReference type="PANTHER" id="PTHR47129:SF1">
    <property type="entry name" value="NMRA-LIKE DOMAIN-CONTAINING PROTEIN"/>
    <property type="match status" value="1"/>
</dbReference>
<dbReference type="Proteomes" id="UP000717696">
    <property type="component" value="Unassembled WGS sequence"/>
</dbReference>
<dbReference type="InterPro" id="IPR008030">
    <property type="entry name" value="NmrA-like"/>
</dbReference>
<organism evidence="2 3">
    <name type="scientific">Dactylonectria estremocensis</name>
    <dbReference type="NCBI Taxonomy" id="1079267"/>
    <lineage>
        <taxon>Eukaryota</taxon>
        <taxon>Fungi</taxon>
        <taxon>Dikarya</taxon>
        <taxon>Ascomycota</taxon>
        <taxon>Pezizomycotina</taxon>
        <taxon>Sordariomycetes</taxon>
        <taxon>Hypocreomycetidae</taxon>
        <taxon>Hypocreales</taxon>
        <taxon>Nectriaceae</taxon>
        <taxon>Dactylonectria</taxon>
    </lineage>
</organism>
<sequence>MDMKEIGIFPASGGLGGSAYRHLLKLVPNDHVTLISRHPEKVEAEYRDAGVRALRASYESSPQELETAFRGLDVQLPAIEAAKRAGVKHIFYSSLGFASDAAAKSLKSDSKAAVMLAHLDSEAHLDSVNIKSLAHKMRQESRSS</sequence>
<evidence type="ECO:0000259" key="1">
    <source>
        <dbReference type="Pfam" id="PF05368"/>
    </source>
</evidence>
<protein>
    <recommendedName>
        <fullName evidence="1">NmrA-like domain-containing protein</fullName>
    </recommendedName>
</protein>